<evidence type="ECO:0000313" key="10">
    <source>
        <dbReference type="Proteomes" id="UP000295515"/>
    </source>
</evidence>
<evidence type="ECO:0000313" key="9">
    <source>
        <dbReference type="EMBL" id="TCW02808.1"/>
    </source>
</evidence>
<dbReference type="InterPro" id="IPR006674">
    <property type="entry name" value="HD_domain"/>
</dbReference>
<dbReference type="PANTHER" id="PTHR11845">
    <property type="entry name" value="5'-DEOXYNUCLEOTIDASE HDDC2"/>
    <property type="match status" value="1"/>
</dbReference>
<dbReference type="GO" id="GO:0002953">
    <property type="term" value="F:5'-deoxynucleotidase activity"/>
    <property type="evidence" value="ECO:0007669"/>
    <property type="project" value="UniProtKB-EC"/>
</dbReference>
<name>A0A4R3Z6J4_9FIRM</name>
<keyword evidence="10" id="KW-1185">Reference proteome</keyword>
<comment type="cofactor">
    <cofactor evidence="3">
        <name>Co(2+)</name>
        <dbReference type="ChEBI" id="CHEBI:48828"/>
    </cofactor>
</comment>
<dbReference type="EMBL" id="SMCQ01000001">
    <property type="protein sequence ID" value="TCW02808.1"/>
    <property type="molecule type" value="Genomic_DNA"/>
</dbReference>
<dbReference type="InterPro" id="IPR039356">
    <property type="entry name" value="YfbR/HDDC2"/>
</dbReference>
<protein>
    <recommendedName>
        <fullName evidence="5">5'-deoxynucleotidase</fullName>
        <ecNumber evidence="5">3.1.3.89</ecNumber>
    </recommendedName>
</protein>
<proteinExistence type="predicted"/>
<reference evidence="9 10" key="1">
    <citation type="submission" date="2019-03" db="EMBL/GenBank/DDBJ databases">
        <title>Genomic Encyclopedia of Type Strains, Phase IV (KMG-IV): sequencing the most valuable type-strain genomes for metagenomic binning, comparative biology and taxonomic classification.</title>
        <authorList>
            <person name="Goeker M."/>
        </authorList>
    </citation>
    <scope>NUCLEOTIDE SEQUENCE [LARGE SCALE GENOMIC DNA]</scope>
    <source>
        <strain evidence="9 10">DSM 29487</strain>
    </source>
</reference>
<sequence>MEPRKLLDILDIGERLKDATRHCYTSQGRHESVAEHSWRCALMAYFLKDEFPQADMNKVITMCIIHDLGESFTGDIPTFDKTQEDEKREDYLLKEWLKLLPQDYSLEMLALFDEMAKRETIEAKLFKAIDSLEALIQHNESDLKTWSENEYELNKVYADDKVAFSKYLTELREEVRKDTIEKLKNVTP</sequence>
<evidence type="ECO:0000256" key="2">
    <source>
        <dbReference type="ARBA" id="ARBA00001936"/>
    </source>
</evidence>
<comment type="subunit">
    <text evidence="4">Homodimer.</text>
</comment>
<accession>A0A4R3Z6J4</accession>
<evidence type="ECO:0000259" key="8">
    <source>
        <dbReference type="SMART" id="SM00471"/>
    </source>
</evidence>
<dbReference type="Gene3D" id="1.10.3210.10">
    <property type="entry name" value="Hypothetical protein af1432"/>
    <property type="match status" value="1"/>
</dbReference>
<dbReference type="InterPro" id="IPR003607">
    <property type="entry name" value="HD/PDEase_dom"/>
</dbReference>
<dbReference type="GO" id="GO:0005737">
    <property type="term" value="C:cytoplasm"/>
    <property type="evidence" value="ECO:0007669"/>
    <property type="project" value="TreeGrafter"/>
</dbReference>
<comment type="catalytic activity">
    <reaction evidence="1">
        <text>a 2'-deoxyribonucleoside 5'-phosphate + H2O = a 2'-deoxyribonucleoside + phosphate</text>
        <dbReference type="Rhea" id="RHEA:36167"/>
        <dbReference type="ChEBI" id="CHEBI:15377"/>
        <dbReference type="ChEBI" id="CHEBI:18274"/>
        <dbReference type="ChEBI" id="CHEBI:43474"/>
        <dbReference type="ChEBI" id="CHEBI:65317"/>
        <dbReference type="EC" id="3.1.3.89"/>
    </reaction>
</comment>
<evidence type="ECO:0000256" key="7">
    <source>
        <dbReference type="ARBA" id="ARBA00022801"/>
    </source>
</evidence>
<comment type="cofactor">
    <cofactor evidence="2">
        <name>Mn(2+)</name>
        <dbReference type="ChEBI" id="CHEBI:29035"/>
    </cofactor>
</comment>
<gene>
    <name evidence="9" type="ORF">EDD60_101110</name>
</gene>
<comment type="caution">
    <text evidence="9">The sequence shown here is derived from an EMBL/GenBank/DDBJ whole genome shotgun (WGS) entry which is preliminary data.</text>
</comment>
<evidence type="ECO:0000256" key="5">
    <source>
        <dbReference type="ARBA" id="ARBA00012964"/>
    </source>
</evidence>
<dbReference type="EC" id="3.1.3.89" evidence="5"/>
<evidence type="ECO:0000256" key="3">
    <source>
        <dbReference type="ARBA" id="ARBA00001941"/>
    </source>
</evidence>
<dbReference type="RefSeq" id="WP_066447455.1">
    <property type="nucleotide sequence ID" value="NZ_CAUWFI010000002.1"/>
</dbReference>
<dbReference type="Proteomes" id="UP000295515">
    <property type="component" value="Unassembled WGS sequence"/>
</dbReference>
<keyword evidence="7 9" id="KW-0378">Hydrolase</keyword>
<evidence type="ECO:0000256" key="1">
    <source>
        <dbReference type="ARBA" id="ARBA00001638"/>
    </source>
</evidence>
<dbReference type="GeneID" id="98913938"/>
<dbReference type="SUPFAM" id="SSF109604">
    <property type="entry name" value="HD-domain/PDEase-like"/>
    <property type="match status" value="1"/>
</dbReference>
<dbReference type="Pfam" id="PF13023">
    <property type="entry name" value="HD_3"/>
    <property type="match status" value="1"/>
</dbReference>
<dbReference type="SMART" id="SM00471">
    <property type="entry name" value="HDc"/>
    <property type="match status" value="1"/>
</dbReference>
<feature type="domain" description="HD/PDEase" evidence="8">
    <location>
        <begin position="29"/>
        <end position="144"/>
    </location>
</feature>
<evidence type="ECO:0000256" key="4">
    <source>
        <dbReference type="ARBA" id="ARBA00011738"/>
    </source>
</evidence>
<dbReference type="GO" id="GO:0046872">
    <property type="term" value="F:metal ion binding"/>
    <property type="evidence" value="ECO:0007669"/>
    <property type="project" value="UniProtKB-KW"/>
</dbReference>
<evidence type="ECO:0000256" key="6">
    <source>
        <dbReference type="ARBA" id="ARBA00022723"/>
    </source>
</evidence>
<organism evidence="9 10">
    <name type="scientific">Longibaculum muris</name>
    <dbReference type="NCBI Taxonomy" id="1796628"/>
    <lineage>
        <taxon>Bacteria</taxon>
        <taxon>Bacillati</taxon>
        <taxon>Bacillota</taxon>
        <taxon>Erysipelotrichia</taxon>
        <taxon>Erysipelotrichales</taxon>
        <taxon>Coprobacillaceae</taxon>
        <taxon>Longibaculum</taxon>
    </lineage>
</organism>
<keyword evidence="6" id="KW-0479">Metal-binding</keyword>
<dbReference type="PANTHER" id="PTHR11845:SF13">
    <property type="entry name" value="5'-DEOXYNUCLEOTIDASE HDDC2"/>
    <property type="match status" value="1"/>
</dbReference>
<dbReference type="AlphaFoldDB" id="A0A4R3Z6J4"/>